<dbReference type="EMBL" id="SRLO01000103">
    <property type="protein sequence ID" value="TNN75507.1"/>
    <property type="molecule type" value="Genomic_DNA"/>
</dbReference>
<evidence type="ECO:0000256" key="1">
    <source>
        <dbReference type="SAM" id="MobiDB-lite"/>
    </source>
</evidence>
<protein>
    <submittedName>
        <fullName evidence="2">Uncharacterized protein</fullName>
    </submittedName>
</protein>
<evidence type="ECO:0000313" key="2">
    <source>
        <dbReference type="EMBL" id="TNN75507.1"/>
    </source>
</evidence>
<accession>A0A4Z2IC00</accession>
<evidence type="ECO:0000313" key="3">
    <source>
        <dbReference type="Proteomes" id="UP000314294"/>
    </source>
</evidence>
<dbReference type="AlphaFoldDB" id="A0A4Z2IC00"/>
<dbReference type="Proteomes" id="UP000314294">
    <property type="component" value="Unassembled WGS sequence"/>
</dbReference>
<name>A0A4Z2IC00_9TELE</name>
<feature type="region of interest" description="Disordered" evidence="1">
    <location>
        <begin position="57"/>
        <end position="126"/>
    </location>
</feature>
<organism evidence="2 3">
    <name type="scientific">Liparis tanakae</name>
    <name type="common">Tanaka's snailfish</name>
    <dbReference type="NCBI Taxonomy" id="230148"/>
    <lineage>
        <taxon>Eukaryota</taxon>
        <taxon>Metazoa</taxon>
        <taxon>Chordata</taxon>
        <taxon>Craniata</taxon>
        <taxon>Vertebrata</taxon>
        <taxon>Euteleostomi</taxon>
        <taxon>Actinopterygii</taxon>
        <taxon>Neopterygii</taxon>
        <taxon>Teleostei</taxon>
        <taxon>Neoteleostei</taxon>
        <taxon>Acanthomorphata</taxon>
        <taxon>Eupercaria</taxon>
        <taxon>Perciformes</taxon>
        <taxon>Cottioidei</taxon>
        <taxon>Cottales</taxon>
        <taxon>Liparidae</taxon>
        <taxon>Liparis</taxon>
    </lineage>
</organism>
<reference evidence="2 3" key="1">
    <citation type="submission" date="2019-03" db="EMBL/GenBank/DDBJ databases">
        <title>First draft genome of Liparis tanakae, snailfish: a comprehensive survey of snailfish specific genes.</title>
        <authorList>
            <person name="Kim W."/>
            <person name="Song I."/>
            <person name="Jeong J.-H."/>
            <person name="Kim D."/>
            <person name="Kim S."/>
            <person name="Ryu S."/>
            <person name="Song J.Y."/>
            <person name="Lee S.K."/>
        </authorList>
    </citation>
    <scope>NUCLEOTIDE SEQUENCE [LARGE SCALE GENOMIC DNA]</scope>
    <source>
        <tissue evidence="2">Muscle</tissue>
    </source>
</reference>
<proteinExistence type="predicted"/>
<comment type="caution">
    <text evidence="2">The sequence shown here is derived from an EMBL/GenBank/DDBJ whole genome shotgun (WGS) entry which is preliminary data.</text>
</comment>
<feature type="compositionally biased region" description="Acidic residues" evidence="1">
    <location>
        <begin position="80"/>
        <end position="117"/>
    </location>
</feature>
<keyword evidence="3" id="KW-1185">Reference proteome</keyword>
<sequence>MKYLNVRHGQKPRRQATEDAFFWCHARARTYEAVPSYEPEAANRGDVSFALIGCRPTTRHSVELPPPLGAERSRQSEPTGAEETEPTGAEETEPMGAEGAEETEPTGAEETEPTGAEETEKHSRLQ</sequence>
<gene>
    <name evidence="2" type="ORF">EYF80_014319</name>
</gene>